<feature type="transmembrane region" description="Helical" evidence="1">
    <location>
        <begin position="45"/>
        <end position="70"/>
    </location>
</feature>
<name>A0ABR7GN64_9FIRM</name>
<keyword evidence="3" id="KW-1185">Reference proteome</keyword>
<feature type="transmembrane region" description="Helical" evidence="1">
    <location>
        <begin position="178"/>
        <end position="202"/>
    </location>
</feature>
<evidence type="ECO:0000313" key="2">
    <source>
        <dbReference type="EMBL" id="MBC5695744.1"/>
    </source>
</evidence>
<evidence type="ECO:0000256" key="1">
    <source>
        <dbReference type="SAM" id="Phobius"/>
    </source>
</evidence>
<feature type="transmembrane region" description="Helical" evidence="1">
    <location>
        <begin position="222"/>
        <end position="249"/>
    </location>
</feature>
<keyword evidence="1" id="KW-1133">Transmembrane helix</keyword>
<reference evidence="2 3" key="1">
    <citation type="submission" date="2020-08" db="EMBL/GenBank/DDBJ databases">
        <title>Genome public.</title>
        <authorList>
            <person name="Liu C."/>
            <person name="Sun Q."/>
        </authorList>
    </citation>
    <scope>NUCLEOTIDE SEQUENCE [LARGE SCALE GENOMIC DNA]</scope>
    <source>
        <strain evidence="2 3">M2</strain>
    </source>
</reference>
<gene>
    <name evidence="2" type="ORF">H8S02_07265</name>
</gene>
<feature type="transmembrane region" description="Helical" evidence="1">
    <location>
        <begin position="12"/>
        <end position="33"/>
    </location>
</feature>
<feature type="transmembrane region" description="Helical" evidence="1">
    <location>
        <begin position="100"/>
        <end position="125"/>
    </location>
</feature>
<accession>A0ABR7GN64</accession>
<dbReference type="EMBL" id="JACOPK010000005">
    <property type="protein sequence ID" value="MBC5695744.1"/>
    <property type="molecule type" value="Genomic_DNA"/>
</dbReference>
<keyword evidence="1" id="KW-0812">Transmembrane</keyword>
<protein>
    <recommendedName>
        <fullName evidence="4">ABC transporter permease</fullName>
    </recommendedName>
</protein>
<dbReference type="RefSeq" id="WP_186969953.1">
    <property type="nucleotide sequence ID" value="NZ_JACOPK010000005.1"/>
</dbReference>
<evidence type="ECO:0000313" key="3">
    <source>
        <dbReference type="Proteomes" id="UP000641741"/>
    </source>
</evidence>
<keyword evidence="1" id="KW-0472">Membrane</keyword>
<sequence>MLKLLKYEWKACARACLPLYGAIILVALINHLLYSEAVPELLFGIPAAIMSMLYVVIFAAVFVATAVILVQRFYKSLLGGEGYLMFTLPVSVTQHIFSKAIIAVAMCFLSCLVAFLSILLLSHGINPATFSFFDPAAVPYVLEGLLWLVLCAFAAVLFIYLCIALGHLAKKHRLLMAFVWYFVLSTAVQIIGMLVLMAGGNAVSESMARSIGQFWASMGSGAVHFVVLILCLVSAAAAAVCFAGTRYILTHKLNLE</sequence>
<evidence type="ECO:0008006" key="4">
    <source>
        <dbReference type="Google" id="ProtNLM"/>
    </source>
</evidence>
<dbReference type="Proteomes" id="UP000641741">
    <property type="component" value="Unassembled WGS sequence"/>
</dbReference>
<organism evidence="2 3">
    <name type="scientific">Agathobaculum hominis</name>
    <dbReference type="NCBI Taxonomy" id="2763014"/>
    <lineage>
        <taxon>Bacteria</taxon>
        <taxon>Bacillati</taxon>
        <taxon>Bacillota</taxon>
        <taxon>Clostridia</taxon>
        <taxon>Eubacteriales</taxon>
        <taxon>Butyricicoccaceae</taxon>
        <taxon>Agathobaculum</taxon>
    </lineage>
</organism>
<comment type="caution">
    <text evidence="2">The sequence shown here is derived from an EMBL/GenBank/DDBJ whole genome shotgun (WGS) entry which is preliminary data.</text>
</comment>
<proteinExistence type="predicted"/>
<feature type="transmembrane region" description="Helical" evidence="1">
    <location>
        <begin position="145"/>
        <end position="166"/>
    </location>
</feature>